<evidence type="ECO:0000313" key="1">
    <source>
        <dbReference type="EMBL" id="KIK10779.1"/>
    </source>
</evidence>
<gene>
    <name evidence="1" type="ORF">PISMIDRAFT_20107</name>
</gene>
<organism evidence="1 2">
    <name type="scientific">Pisolithus microcarpus 441</name>
    <dbReference type="NCBI Taxonomy" id="765257"/>
    <lineage>
        <taxon>Eukaryota</taxon>
        <taxon>Fungi</taxon>
        <taxon>Dikarya</taxon>
        <taxon>Basidiomycota</taxon>
        <taxon>Agaricomycotina</taxon>
        <taxon>Agaricomycetes</taxon>
        <taxon>Agaricomycetidae</taxon>
        <taxon>Boletales</taxon>
        <taxon>Sclerodermatineae</taxon>
        <taxon>Pisolithaceae</taxon>
        <taxon>Pisolithus</taxon>
    </lineage>
</organism>
<dbReference type="HOGENOM" id="CLU_2832167_0_0_1"/>
<dbReference type="AlphaFoldDB" id="A0A0C9Y9Q2"/>
<evidence type="ECO:0000313" key="2">
    <source>
        <dbReference type="Proteomes" id="UP000054018"/>
    </source>
</evidence>
<keyword evidence="2" id="KW-1185">Reference proteome</keyword>
<reference evidence="2" key="2">
    <citation type="submission" date="2015-01" db="EMBL/GenBank/DDBJ databases">
        <title>Evolutionary Origins and Diversification of the Mycorrhizal Mutualists.</title>
        <authorList>
            <consortium name="DOE Joint Genome Institute"/>
            <consortium name="Mycorrhizal Genomics Consortium"/>
            <person name="Kohler A."/>
            <person name="Kuo A."/>
            <person name="Nagy L.G."/>
            <person name="Floudas D."/>
            <person name="Copeland A."/>
            <person name="Barry K.W."/>
            <person name="Cichocki N."/>
            <person name="Veneault-Fourrey C."/>
            <person name="LaButti K."/>
            <person name="Lindquist E.A."/>
            <person name="Lipzen A."/>
            <person name="Lundell T."/>
            <person name="Morin E."/>
            <person name="Murat C."/>
            <person name="Riley R."/>
            <person name="Ohm R."/>
            <person name="Sun H."/>
            <person name="Tunlid A."/>
            <person name="Henrissat B."/>
            <person name="Grigoriev I.V."/>
            <person name="Hibbett D.S."/>
            <person name="Martin F."/>
        </authorList>
    </citation>
    <scope>NUCLEOTIDE SEQUENCE [LARGE SCALE GENOMIC DNA]</scope>
    <source>
        <strain evidence="2">441</strain>
    </source>
</reference>
<dbReference type="Proteomes" id="UP000054018">
    <property type="component" value="Unassembled WGS sequence"/>
</dbReference>
<protein>
    <submittedName>
        <fullName evidence="1">Unplaced genomic scaffold scaffold_749, whole genome shotgun sequence</fullName>
    </submittedName>
</protein>
<name>A0A0C9Y9Q2_9AGAM</name>
<proteinExistence type="predicted"/>
<sequence>MAKYNGCLMGVNCSRLFKNILKTLPSNSPRLPPHTGTDAQVPNISVAIDAGDFNLPILEIVSHFLS</sequence>
<dbReference type="EMBL" id="KN834433">
    <property type="protein sequence ID" value="KIK10779.1"/>
    <property type="molecule type" value="Genomic_DNA"/>
</dbReference>
<accession>A0A0C9Y9Q2</accession>
<reference evidence="1 2" key="1">
    <citation type="submission" date="2014-04" db="EMBL/GenBank/DDBJ databases">
        <authorList>
            <consortium name="DOE Joint Genome Institute"/>
            <person name="Kuo A."/>
            <person name="Kohler A."/>
            <person name="Costa M.D."/>
            <person name="Nagy L.G."/>
            <person name="Floudas D."/>
            <person name="Copeland A."/>
            <person name="Barry K.W."/>
            <person name="Cichocki N."/>
            <person name="Veneault-Fourrey C."/>
            <person name="LaButti K."/>
            <person name="Lindquist E.A."/>
            <person name="Lipzen A."/>
            <person name="Lundell T."/>
            <person name="Morin E."/>
            <person name="Murat C."/>
            <person name="Sun H."/>
            <person name="Tunlid A."/>
            <person name="Henrissat B."/>
            <person name="Grigoriev I.V."/>
            <person name="Hibbett D.S."/>
            <person name="Martin F."/>
            <person name="Nordberg H.P."/>
            <person name="Cantor M.N."/>
            <person name="Hua S.X."/>
        </authorList>
    </citation>
    <scope>NUCLEOTIDE SEQUENCE [LARGE SCALE GENOMIC DNA]</scope>
    <source>
        <strain evidence="1 2">441</strain>
    </source>
</reference>